<name>A0A813TEF6_9BILA</name>
<sequence length="75" mass="8161">MGSKQNVVGKQRCFVPVSVELFEDSCEGTAKYMLMQTFFLPESTGGQMQIVNEVSGFGLATDVTLILSIHMPSAE</sequence>
<organism evidence="1 2">
    <name type="scientific">Adineta steineri</name>
    <dbReference type="NCBI Taxonomy" id="433720"/>
    <lineage>
        <taxon>Eukaryota</taxon>
        <taxon>Metazoa</taxon>
        <taxon>Spiralia</taxon>
        <taxon>Gnathifera</taxon>
        <taxon>Rotifera</taxon>
        <taxon>Eurotatoria</taxon>
        <taxon>Bdelloidea</taxon>
        <taxon>Adinetida</taxon>
        <taxon>Adinetidae</taxon>
        <taxon>Adineta</taxon>
    </lineage>
</organism>
<protein>
    <submittedName>
        <fullName evidence="1">Uncharacterized protein</fullName>
    </submittedName>
</protein>
<gene>
    <name evidence="1" type="ORF">VCS650_LOCUS4382</name>
</gene>
<accession>A0A813TEF6</accession>
<dbReference type="AlphaFoldDB" id="A0A813TEF6"/>
<dbReference type="Proteomes" id="UP000663891">
    <property type="component" value="Unassembled WGS sequence"/>
</dbReference>
<dbReference type="OrthoDB" id="10325581at2759"/>
<reference evidence="1" key="1">
    <citation type="submission" date="2021-02" db="EMBL/GenBank/DDBJ databases">
        <authorList>
            <person name="Nowell W R."/>
        </authorList>
    </citation>
    <scope>NUCLEOTIDE SEQUENCE</scope>
</reference>
<proteinExistence type="predicted"/>
<dbReference type="EMBL" id="CAJNON010000024">
    <property type="protein sequence ID" value="CAF0807916.1"/>
    <property type="molecule type" value="Genomic_DNA"/>
</dbReference>
<evidence type="ECO:0000313" key="1">
    <source>
        <dbReference type="EMBL" id="CAF0807916.1"/>
    </source>
</evidence>
<dbReference type="CDD" id="cd22823">
    <property type="entry name" value="Gal_Rha_Lectin"/>
    <property type="match status" value="1"/>
</dbReference>
<comment type="caution">
    <text evidence="1">The sequence shown here is derived from an EMBL/GenBank/DDBJ whole genome shotgun (WGS) entry which is preliminary data.</text>
</comment>
<evidence type="ECO:0000313" key="2">
    <source>
        <dbReference type="Proteomes" id="UP000663891"/>
    </source>
</evidence>